<dbReference type="InterPro" id="IPR004172">
    <property type="entry name" value="L27_dom"/>
</dbReference>
<dbReference type="Gene3D" id="1.10.287.470">
    <property type="entry name" value="Helix hairpin bin"/>
    <property type="match status" value="1"/>
</dbReference>
<keyword evidence="12" id="KW-1185">Reference proteome</keyword>
<name>A0AAF3EEB1_9BILA</name>
<dbReference type="SMART" id="SM00072">
    <property type="entry name" value="GuKc"/>
    <property type="match status" value="1"/>
</dbReference>
<dbReference type="InterPro" id="IPR015143">
    <property type="entry name" value="L27_1"/>
</dbReference>
<feature type="domain" description="PDZ" evidence="10">
    <location>
        <begin position="151"/>
        <end position="235"/>
    </location>
</feature>
<feature type="domain" description="PDZ" evidence="10">
    <location>
        <begin position="443"/>
        <end position="524"/>
    </location>
</feature>
<dbReference type="SUPFAM" id="SSF50156">
    <property type="entry name" value="PDZ domain-like"/>
    <property type="match status" value="3"/>
</dbReference>
<dbReference type="InterPro" id="IPR036034">
    <property type="entry name" value="PDZ_sf"/>
</dbReference>
<dbReference type="GO" id="GO:0098839">
    <property type="term" value="C:postsynaptic density membrane"/>
    <property type="evidence" value="ECO:0007669"/>
    <property type="project" value="TreeGrafter"/>
</dbReference>
<dbReference type="Pfam" id="PF00595">
    <property type="entry name" value="PDZ"/>
    <property type="match status" value="3"/>
</dbReference>
<feature type="region of interest" description="Disordered" evidence="7">
    <location>
        <begin position="241"/>
        <end position="283"/>
    </location>
</feature>
<keyword evidence="4" id="KW-0677">Repeat</keyword>
<keyword evidence="3 6" id="KW-0728">SH3 domain</keyword>
<dbReference type="PANTHER" id="PTHR23119">
    <property type="entry name" value="DISCS LARGE"/>
    <property type="match status" value="1"/>
</dbReference>
<dbReference type="Gene3D" id="3.40.50.300">
    <property type="entry name" value="P-loop containing nucleotide triphosphate hydrolases"/>
    <property type="match status" value="1"/>
</dbReference>
<dbReference type="InterPro" id="IPR036028">
    <property type="entry name" value="SH3-like_dom_sf"/>
</dbReference>
<evidence type="ECO:0000259" key="10">
    <source>
        <dbReference type="PROSITE" id="PS50106"/>
    </source>
</evidence>
<dbReference type="InterPro" id="IPR050614">
    <property type="entry name" value="Synaptic_Scaffolding_LAP-MAGUK"/>
</dbReference>
<evidence type="ECO:0000256" key="5">
    <source>
        <dbReference type="ARBA" id="ARBA00023136"/>
    </source>
</evidence>
<dbReference type="GO" id="GO:0097120">
    <property type="term" value="P:receptor localization to synapse"/>
    <property type="evidence" value="ECO:0007669"/>
    <property type="project" value="TreeGrafter"/>
</dbReference>
<dbReference type="PROSITE" id="PS50106">
    <property type="entry name" value="PDZ"/>
    <property type="match status" value="3"/>
</dbReference>
<dbReference type="Pfam" id="PF00625">
    <property type="entry name" value="Guanylate_kin"/>
    <property type="match status" value="1"/>
</dbReference>
<dbReference type="InterPro" id="IPR008144">
    <property type="entry name" value="Guanylate_kin-like_dom"/>
</dbReference>
<evidence type="ECO:0000259" key="8">
    <source>
        <dbReference type="PROSITE" id="PS50002"/>
    </source>
</evidence>
<dbReference type="InterPro" id="IPR001478">
    <property type="entry name" value="PDZ"/>
</dbReference>
<dbReference type="GO" id="GO:0019901">
    <property type="term" value="F:protein kinase binding"/>
    <property type="evidence" value="ECO:0007669"/>
    <property type="project" value="TreeGrafter"/>
</dbReference>
<evidence type="ECO:0000256" key="2">
    <source>
        <dbReference type="ARBA" id="ARBA00007014"/>
    </source>
</evidence>
<dbReference type="Pfam" id="PF00018">
    <property type="entry name" value="SH3_1"/>
    <property type="match status" value="1"/>
</dbReference>
<evidence type="ECO:0000256" key="1">
    <source>
        <dbReference type="ARBA" id="ARBA00004370"/>
    </source>
</evidence>
<evidence type="ECO:0000256" key="7">
    <source>
        <dbReference type="SAM" id="MobiDB-lite"/>
    </source>
</evidence>
<dbReference type="FunFam" id="3.30.63.10:FF:000002">
    <property type="entry name" value="Guanylate kinase 1"/>
    <property type="match status" value="1"/>
</dbReference>
<feature type="domain" description="Guanylate kinase-like" evidence="9">
    <location>
        <begin position="683"/>
        <end position="860"/>
    </location>
</feature>
<evidence type="ECO:0000256" key="4">
    <source>
        <dbReference type="ARBA" id="ARBA00022737"/>
    </source>
</evidence>
<feature type="region of interest" description="Disordered" evidence="7">
    <location>
        <begin position="609"/>
        <end position="635"/>
    </location>
</feature>
<feature type="domain" description="PDZ" evidence="10">
    <location>
        <begin position="302"/>
        <end position="389"/>
    </location>
</feature>
<dbReference type="SUPFAM" id="SSF50044">
    <property type="entry name" value="SH3-domain"/>
    <property type="match status" value="1"/>
</dbReference>
<dbReference type="PROSITE" id="PS50002">
    <property type="entry name" value="SH3"/>
    <property type="match status" value="1"/>
</dbReference>
<evidence type="ECO:0000259" key="11">
    <source>
        <dbReference type="PROSITE" id="PS51022"/>
    </source>
</evidence>
<evidence type="ECO:0000313" key="13">
    <source>
        <dbReference type="WBParaSite" id="MBELARI_LOCUS12306"/>
    </source>
</evidence>
<dbReference type="AlphaFoldDB" id="A0AAF3EEB1"/>
<sequence length="873" mass="97456">MSRRRDEPHRALEHFEEFHSTLIAPSDDDLREPIERLIKLFKSSLFSALVEIQDLTEDVLLSDRVARPQKVIEVRRIAELWEKSAPFPSSKLRPTTPTPARYSVSLTNSESYPEATITKNSHDSGLHSKSASQQELNFHIDETGRAWEFEEITLDQSRVGLGFSFSGGDDVASARSIYVTQVLRGGAAYEDGRLKQNDLIVQVNNVDFSKASHHEAKEALKGAGTIVKLIVKRRRFDRDEPMPEFRDTRSQSFTTLPDPVPLAKNNQTISTPSLPPPPPPARSQQYPINEPPIIKPYYGGVRVEIYKGSGGLGFSISGGVGNEQTPTDAGIFITRVIPGGVADLDGRIKVGDKIAAVDNISLENVTHNFALDVLRSTGIKVVLWIVNNPIPEVTAALIGGETPATPQVPPRTFGGSQTALNQTTPTSQNGSFGAPPIPLYPRNVQLVRGAHGLGFNIIGGEDGEPIYISNVHGGGVADQSGNVFKGDVLLKVNGIDVEHASHQEAAEVLRNAKNPILLVLQNRTQECTQLEKKLSDLTVKEWYVRTMFEFDPEREVGIPQRCMPFKYGDILHIINSADDNWWTAKKVADNGDEGPEGVIPSVHRIEKKEKQRRRSVNFNQSPAPFQRGMDGRRGSKTQLSFSRKFPFVKSTDKIHELAEQEASTSDDPIPTYQTVEKESLAYVRPVIVMGALSQKLNDELVNRYPTRFSSCVPHTSRGQQEGEINGKDYYFVSKTQMEQDVKNNLFIEAGTYKENLYGTSIQAIRDVMSTNRHCLLDVGHVAIDRLQRIANIQPITIFIKPSSYQTIYEWDYGNISEDEAMDIFERCQRLEQHAATKFNYIIPNAETTDQILEQIIYFVQRESLPTAWISKAQ</sequence>
<dbReference type="InterPro" id="IPR027417">
    <property type="entry name" value="P-loop_NTPase"/>
</dbReference>
<feature type="domain" description="SH3" evidence="8">
    <location>
        <begin position="539"/>
        <end position="609"/>
    </location>
</feature>
<dbReference type="InterPro" id="IPR008145">
    <property type="entry name" value="GK/Ca_channel_bsu"/>
</dbReference>
<dbReference type="GO" id="GO:0007268">
    <property type="term" value="P:chemical synaptic transmission"/>
    <property type="evidence" value="ECO:0007669"/>
    <property type="project" value="TreeGrafter"/>
</dbReference>
<evidence type="ECO:0000256" key="6">
    <source>
        <dbReference type="PROSITE-ProRule" id="PRU00192"/>
    </source>
</evidence>
<protein>
    <submittedName>
        <fullName evidence="13">Uncharacterized protein</fullName>
    </submittedName>
</protein>
<dbReference type="SMART" id="SM00228">
    <property type="entry name" value="PDZ"/>
    <property type="match status" value="3"/>
</dbReference>
<dbReference type="SUPFAM" id="SSF101288">
    <property type="entry name" value="L27 domain"/>
    <property type="match status" value="1"/>
</dbReference>
<dbReference type="InterPro" id="IPR036892">
    <property type="entry name" value="L27_dom_sf"/>
</dbReference>
<evidence type="ECO:0000313" key="12">
    <source>
        <dbReference type="Proteomes" id="UP000887575"/>
    </source>
</evidence>
<dbReference type="GO" id="GO:0099072">
    <property type="term" value="P:regulation of postsynaptic membrane neurotransmitter receptor levels"/>
    <property type="evidence" value="ECO:0007669"/>
    <property type="project" value="TreeGrafter"/>
</dbReference>
<dbReference type="PROSITE" id="PS51022">
    <property type="entry name" value="L27"/>
    <property type="match status" value="1"/>
</dbReference>
<dbReference type="CDD" id="cd11861">
    <property type="entry name" value="SH3_DLG-like"/>
    <property type="match status" value="1"/>
</dbReference>
<dbReference type="Pfam" id="PF09058">
    <property type="entry name" value="L27_1"/>
    <property type="match status" value="1"/>
</dbReference>
<comment type="similarity">
    <text evidence="2">Belongs to the MAGUK family.</text>
</comment>
<organism evidence="12 13">
    <name type="scientific">Mesorhabditis belari</name>
    <dbReference type="NCBI Taxonomy" id="2138241"/>
    <lineage>
        <taxon>Eukaryota</taxon>
        <taxon>Metazoa</taxon>
        <taxon>Ecdysozoa</taxon>
        <taxon>Nematoda</taxon>
        <taxon>Chromadorea</taxon>
        <taxon>Rhabditida</taxon>
        <taxon>Rhabditina</taxon>
        <taxon>Rhabditomorpha</taxon>
        <taxon>Rhabditoidea</taxon>
        <taxon>Rhabditidae</taxon>
        <taxon>Mesorhabditinae</taxon>
        <taxon>Mesorhabditis</taxon>
    </lineage>
</organism>
<dbReference type="GO" id="GO:0043113">
    <property type="term" value="P:receptor clustering"/>
    <property type="evidence" value="ECO:0007669"/>
    <property type="project" value="TreeGrafter"/>
</dbReference>
<dbReference type="GO" id="GO:0034330">
    <property type="term" value="P:cell junction organization"/>
    <property type="evidence" value="ECO:0007669"/>
    <property type="project" value="UniProtKB-ARBA"/>
</dbReference>
<comment type="subcellular location">
    <subcellularLocation>
        <location evidence="1">Membrane</location>
    </subcellularLocation>
</comment>
<dbReference type="PANTHER" id="PTHR23119:SF51">
    <property type="entry name" value="DISKS LARGE 1 TUMOR SUPPRESSOR PROTEIN"/>
    <property type="match status" value="1"/>
</dbReference>
<dbReference type="GO" id="GO:0043005">
    <property type="term" value="C:neuron projection"/>
    <property type="evidence" value="ECO:0007669"/>
    <property type="project" value="TreeGrafter"/>
</dbReference>
<dbReference type="PROSITE" id="PS50052">
    <property type="entry name" value="GUANYLATE_KINASE_2"/>
    <property type="match status" value="1"/>
</dbReference>
<dbReference type="SUPFAM" id="SSF52540">
    <property type="entry name" value="P-loop containing nucleoside triphosphate hydrolases"/>
    <property type="match status" value="1"/>
</dbReference>
<dbReference type="Proteomes" id="UP000887575">
    <property type="component" value="Unassembled WGS sequence"/>
</dbReference>
<dbReference type="GO" id="GO:0031594">
    <property type="term" value="C:neuromuscular junction"/>
    <property type="evidence" value="ECO:0007669"/>
    <property type="project" value="TreeGrafter"/>
</dbReference>
<accession>A0AAF3EEB1</accession>
<dbReference type="Gene3D" id="2.30.42.10">
    <property type="match status" value="3"/>
</dbReference>
<keyword evidence="5" id="KW-0472">Membrane</keyword>
<dbReference type="SMART" id="SM00326">
    <property type="entry name" value="SH3"/>
    <property type="match status" value="1"/>
</dbReference>
<reference evidence="13" key="1">
    <citation type="submission" date="2024-02" db="UniProtKB">
        <authorList>
            <consortium name="WormBaseParasite"/>
        </authorList>
    </citation>
    <scope>IDENTIFICATION</scope>
</reference>
<proteinExistence type="inferred from homology"/>
<dbReference type="GO" id="GO:0098609">
    <property type="term" value="P:cell-cell adhesion"/>
    <property type="evidence" value="ECO:0007669"/>
    <property type="project" value="TreeGrafter"/>
</dbReference>
<evidence type="ECO:0000259" key="9">
    <source>
        <dbReference type="PROSITE" id="PS50052"/>
    </source>
</evidence>
<dbReference type="InterPro" id="IPR001452">
    <property type="entry name" value="SH3_domain"/>
</dbReference>
<dbReference type="GO" id="GO:0016323">
    <property type="term" value="C:basolateral plasma membrane"/>
    <property type="evidence" value="ECO:0007669"/>
    <property type="project" value="TreeGrafter"/>
</dbReference>
<dbReference type="WBParaSite" id="MBELARI_LOCUS12306">
    <property type="protein sequence ID" value="MBELARI_LOCUS12306"/>
    <property type="gene ID" value="MBELARI_LOCUS12306"/>
</dbReference>
<dbReference type="Gene3D" id="2.30.30.40">
    <property type="entry name" value="SH3 Domains"/>
    <property type="match status" value="1"/>
</dbReference>
<dbReference type="GO" id="GO:0045197">
    <property type="term" value="P:establishment or maintenance of epithelial cell apical/basal polarity"/>
    <property type="evidence" value="ECO:0007669"/>
    <property type="project" value="TreeGrafter"/>
</dbReference>
<evidence type="ECO:0000256" key="3">
    <source>
        <dbReference type="ARBA" id="ARBA00022443"/>
    </source>
</evidence>
<feature type="domain" description="L27" evidence="11">
    <location>
        <begin position="4"/>
        <end position="64"/>
    </location>
</feature>